<dbReference type="Gene3D" id="1.20.1560.10">
    <property type="entry name" value="ABC transporter type 1, transmembrane domain"/>
    <property type="match status" value="1"/>
</dbReference>
<dbReference type="GO" id="GO:0016887">
    <property type="term" value="F:ATP hydrolysis activity"/>
    <property type="evidence" value="ECO:0007669"/>
    <property type="project" value="InterPro"/>
</dbReference>
<dbReference type="PROSITE" id="PS00211">
    <property type="entry name" value="ABC_TRANSPORTER_1"/>
    <property type="match status" value="1"/>
</dbReference>
<dbReference type="PANTHER" id="PTHR24221">
    <property type="entry name" value="ATP-BINDING CASSETTE SUB-FAMILY B"/>
    <property type="match status" value="1"/>
</dbReference>
<evidence type="ECO:0000256" key="7">
    <source>
        <dbReference type="SAM" id="Phobius"/>
    </source>
</evidence>
<dbReference type="InterPro" id="IPR005074">
    <property type="entry name" value="Peptidase_C39"/>
</dbReference>
<keyword evidence="6 7" id="KW-0472">Membrane</keyword>
<dbReference type="PROSITE" id="PS50893">
    <property type="entry name" value="ABC_TRANSPORTER_2"/>
    <property type="match status" value="1"/>
</dbReference>
<proteinExistence type="predicted"/>
<gene>
    <name evidence="11" type="ORF">B0W48_07990</name>
</gene>
<dbReference type="GO" id="GO:0008233">
    <property type="term" value="F:peptidase activity"/>
    <property type="evidence" value="ECO:0007669"/>
    <property type="project" value="InterPro"/>
</dbReference>
<feature type="domain" description="ABC transmembrane type-1" evidence="9">
    <location>
        <begin position="172"/>
        <end position="446"/>
    </location>
</feature>
<keyword evidence="2 7" id="KW-0812">Transmembrane</keyword>
<dbReference type="AlphaFoldDB" id="A0A1Q2GX77"/>
<dbReference type="GO" id="GO:0006508">
    <property type="term" value="P:proteolysis"/>
    <property type="evidence" value="ECO:0007669"/>
    <property type="project" value="InterPro"/>
</dbReference>
<dbReference type="Pfam" id="PF00005">
    <property type="entry name" value="ABC_tran"/>
    <property type="match status" value="1"/>
</dbReference>
<dbReference type="GO" id="GO:0140359">
    <property type="term" value="F:ABC-type transporter activity"/>
    <property type="evidence" value="ECO:0007669"/>
    <property type="project" value="InterPro"/>
</dbReference>
<feature type="transmembrane region" description="Helical" evidence="7">
    <location>
        <begin position="169"/>
        <end position="190"/>
    </location>
</feature>
<evidence type="ECO:0000256" key="1">
    <source>
        <dbReference type="ARBA" id="ARBA00004651"/>
    </source>
</evidence>
<dbReference type="SMART" id="SM00382">
    <property type="entry name" value="AAA"/>
    <property type="match status" value="1"/>
</dbReference>
<dbReference type="PROSITE" id="PS50929">
    <property type="entry name" value="ABC_TM1F"/>
    <property type="match status" value="1"/>
</dbReference>
<evidence type="ECO:0000256" key="5">
    <source>
        <dbReference type="ARBA" id="ARBA00022989"/>
    </source>
</evidence>
<dbReference type="EMBL" id="CP019628">
    <property type="protein sequence ID" value="AQP99738.1"/>
    <property type="molecule type" value="Genomic_DNA"/>
</dbReference>
<dbReference type="GO" id="GO:0005524">
    <property type="term" value="F:ATP binding"/>
    <property type="evidence" value="ECO:0007669"/>
    <property type="project" value="UniProtKB-KW"/>
</dbReference>
<dbReference type="CDD" id="cd18567">
    <property type="entry name" value="ABC_6TM_CvaB_RaxB_like"/>
    <property type="match status" value="1"/>
</dbReference>
<keyword evidence="3" id="KW-0547">Nucleotide-binding</keyword>
<dbReference type="InterPro" id="IPR003593">
    <property type="entry name" value="AAA+_ATPase"/>
</dbReference>
<dbReference type="Gene3D" id="3.90.70.10">
    <property type="entry name" value="Cysteine proteinases"/>
    <property type="match status" value="1"/>
</dbReference>
<evidence type="ECO:0000256" key="6">
    <source>
        <dbReference type="ARBA" id="ARBA00023136"/>
    </source>
</evidence>
<evidence type="ECO:0000259" key="8">
    <source>
        <dbReference type="PROSITE" id="PS50893"/>
    </source>
</evidence>
<reference evidence="11 12" key="1">
    <citation type="submission" date="2017-02" db="EMBL/GenBank/DDBJ databases">
        <title>Complete genome sequence of the cold-active Pseudoalteromonas aliena strain EH1 isolated from Arctic seawater.</title>
        <authorList>
            <person name="Kim E."/>
            <person name="Heo E."/>
            <person name="Kim H."/>
            <person name="Kim D."/>
        </authorList>
    </citation>
    <scope>NUCLEOTIDE SEQUENCE [LARGE SCALE GENOMIC DNA]</scope>
    <source>
        <strain evidence="11 12">EH1</strain>
    </source>
</reference>
<protein>
    <submittedName>
        <fullName evidence="11">Antibiotic ABC transporter</fullName>
    </submittedName>
</protein>
<dbReference type="Gene3D" id="3.40.50.300">
    <property type="entry name" value="P-loop containing nucleotide triphosphate hydrolases"/>
    <property type="match status" value="1"/>
</dbReference>
<evidence type="ECO:0000259" key="10">
    <source>
        <dbReference type="PROSITE" id="PS50990"/>
    </source>
</evidence>
<dbReference type="InterPro" id="IPR011527">
    <property type="entry name" value="ABC1_TM_dom"/>
</dbReference>
<evidence type="ECO:0000256" key="2">
    <source>
        <dbReference type="ARBA" id="ARBA00022692"/>
    </source>
</evidence>
<feature type="transmembrane region" description="Helical" evidence="7">
    <location>
        <begin position="16"/>
        <end position="39"/>
    </location>
</feature>
<dbReference type="InterPro" id="IPR003439">
    <property type="entry name" value="ABC_transporter-like_ATP-bd"/>
</dbReference>
<dbReference type="Pfam" id="PF00664">
    <property type="entry name" value="ABC_membrane"/>
    <property type="match status" value="1"/>
</dbReference>
<dbReference type="InterPro" id="IPR036640">
    <property type="entry name" value="ABC1_TM_sf"/>
</dbReference>
<accession>A0A1Q2GX77</accession>
<evidence type="ECO:0000313" key="12">
    <source>
        <dbReference type="Proteomes" id="UP000188243"/>
    </source>
</evidence>
<keyword evidence="4" id="KW-0067">ATP-binding</keyword>
<dbReference type="InterPro" id="IPR039421">
    <property type="entry name" value="Type_1_exporter"/>
</dbReference>
<evidence type="ECO:0000256" key="3">
    <source>
        <dbReference type="ARBA" id="ARBA00022741"/>
    </source>
</evidence>
<dbReference type="Proteomes" id="UP000188243">
    <property type="component" value="Chromosome"/>
</dbReference>
<dbReference type="PANTHER" id="PTHR24221:SF606">
    <property type="entry name" value="COLICIN V SECRETION-PROCESSING ATP-BINDING PROTEIN"/>
    <property type="match status" value="1"/>
</dbReference>
<name>A0A1Q2GX77_9GAMM</name>
<feature type="transmembrane region" description="Helical" evidence="7">
    <location>
        <begin position="404"/>
        <end position="431"/>
    </location>
</feature>
<dbReference type="RefSeq" id="WP_077536488.1">
    <property type="nucleotide sequence ID" value="NZ_CANLYY010000057.1"/>
</dbReference>
<evidence type="ECO:0000313" key="11">
    <source>
        <dbReference type="EMBL" id="AQP99738.1"/>
    </source>
</evidence>
<dbReference type="GO" id="GO:0005886">
    <property type="term" value="C:plasma membrane"/>
    <property type="evidence" value="ECO:0007669"/>
    <property type="project" value="UniProtKB-SubCell"/>
</dbReference>
<feature type="domain" description="Peptidase C39" evidence="10">
    <location>
        <begin position="19"/>
        <end position="138"/>
    </location>
</feature>
<dbReference type="InterPro" id="IPR017871">
    <property type="entry name" value="ABC_transporter-like_CS"/>
</dbReference>
<sequence length="704" mass="79109">MRLTDYIDFKPSKLPLFLQSEVAECGITCIAMIAFYHGYKVNMLAMRQRYPVGTQGITVKHILKIADDIGLSGRVLKLELGQLSKLKGPAILHWNFNHFVTLASVNRSGIVIHDPAKGKVKLDWRQVSEAFTGIAIELTPTSAFTVADERIKMPLKAFIGNIEGLASSLFKIFVVALILQCFLLISPYYIRIVIDHGIPLSDGGILIWLLAAFITVTLLTTFSNIIRSAAILYLDKNLGFQVKANIQRHLLHLPLSFFESRHVGDIKSRFEAFNEVQRMISRGFISAIVEGLLGITTLIIMYTYSPTLALVSVSFLSFTLLLRLYLTNKENKHLEQVLSKQAKENSHFLETIRAIMPIKCYVKESTRLSSWLNLFADTTNENIKREKVTIAAEISQDLVSKVEYLIVIFIGATLIINKEFTIGMFIAFLAYRQQFSSSTQTLVDHIFKFKLASTYLRRMSDIVMQSQEQENPQLTISKEHAKGHIEVRDLHFRYSTSSAWLFKGINFKINAGESVAIIGRSGLGKSSLLKLMTGLIKAEQGDYLLDGHSINMLGMRNFRSMCATVMQNDQLLNGSLIENICFFEPKPDLDKITEAVKGAAIWHEIQSMPMGLHTQVGDLGSSLSGGQKQRLLLARALYSQPVILFLDEATSHLDAMTELKVNQYLKSKKITRISVAHRQETIQAADRIIDLEELIKNQTLAQAV</sequence>
<dbReference type="Pfam" id="PF03412">
    <property type="entry name" value="Peptidase_C39"/>
    <property type="match status" value="1"/>
</dbReference>
<dbReference type="KEGG" id="paln:B0W48_07990"/>
<keyword evidence="5 7" id="KW-1133">Transmembrane helix</keyword>
<evidence type="ECO:0000259" key="9">
    <source>
        <dbReference type="PROSITE" id="PS50929"/>
    </source>
</evidence>
<dbReference type="GO" id="GO:0034040">
    <property type="term" value="F:ATPase-coupled lipid transmembrane transporter activity"/>
    <property type="evidence" value="ECO:0007669"/>
    <property type="project" value="TreeGrafter"/>
</dbReference>
<organism evidence="11 12">
    <name type="scientific">Pseudoalteromonas aliena</name>
    <dbReference type="NCBI Taxonomy" id="247523"/>
    <lineage>
        <taxon>Bacteria</taxon>
        <taxon>Pseudomonadati</taxon>
        <taxon>Pseudomonadota</taxon>
        <taxon>Gammaproteobacteria</taxon>
        <taxon>Alteromonadales</taxon>
        <taxon>Pseudoalteromonadaceae</taxon>
        <taxon>Pseudoalteromonas</taxon>
    </lineage>
</organism>
<dbReference type="SUPFAM" id="SSF90123">
    <property type="entry name" value="ABC transporter transmembrane region"/>
    <property type="match status" value="1"/>
</dbReference>
<dbReference type="PROSITE" id="PS50990">
    <property type="entry name" value="PEPTIDASE_C39"/>
    <property type="match status" value="1"/>
</dbReference>
<feature type="transmembrane region" description="Helical" evidence="7">
    <location>
        <begin position="283"/>
        <end position="302"/>
    </location>
</feature>
<dbReference type="SUPFAM" id="SSF52540">
    <property type="entry name" value="P-loop containing nucleoside triphosphate hydrolases"/>
    <property type="match status" value="1"/>
</dbReference>
<dbReference type="InterPro" id="IPR027417">
    <property type="entry name" value="P-loop_NTPase"/>
</dbReference>
<comment type="subcellular location">
    <subcellularLocation>
        <location evidence="1">Cell membrane</location>
        <topology evidence="1">Multi-pass membrane protein</topology>
    </subcellularLocation>
</comment>
<dbReference type="STRING" id="247523.B0W48_07990"/>
<evidence type="ECO:0000256" key="4">
    <source>
        <dbReference type="ARBA" id="ARBA00022840"/>
    </source>
</evidence>
<feature type="transmembrane region" description="Helical" evidence="7">
    <location>
        <begin position="205"/>
        <end position="226"/>
    </location>
</feature>
<feature type="transmembrane region" description="Helical" evidence="7">
    <location>
        <begin position="308"/>
        <end position="326"/>
    </location>
</feature>
<feature type="domain" description="ABC transporter" evidence="8">
    <location>
        <begin position="485"/>
        <end position="704"/>
    </location>
</feature>